<proteinExistence type="predicted"/>
<dbReference type="Gene3D" id="1.10.10.60">
    <property type="entry name" value="Homeodomain-like"/>
    <property type="match status" value="1"/>
</dbReference>
<evidence type="ECO:0000256" key="3">
    <source>
        <dbReference type="ARBA" id="ARBA00023163"/>
    </source>
</evidence>
<keyword evidence="3" id="KW-0804">Transcription</keyword>
<protein>
    <recommendedName>
        <fullName evidence="4">HTH araC/xylS-type domain-containing protein</fullName>
    </recommendedName>
</protein>
<name>A0A1G1T6E3_9BACT</name>
<evidence type="ECO:0000259" key="4">
    <source>
        <dbReference type="PROSITE" id="PS01124"/>
    </source>
</evidence>
<evidence type="ECO:0000256" key="2">
    <source>
        <dbReference type="ARBA" id="ARBA00023125"/>
    </source>
</evidence>
<dbReference type="PROSITE" id="PS01124">
    <property type="entry name" value="HTH_ARAC_FAMILY_2"/>
    <property type="match status" value="1"/>
</dbReference>
<keyword evidence="6" id="KW-1185">Reference proteome</keyword>
<dbReference type="Pfam" id="PF12833">
    <property type="entry name" value="HTH_18"/>
    <property type="match status" value="1"/>
</dbReference>
<dbReference type="GO" id="GO:0043565">
    <property type="term" value="F:sequence-specific DNA binding"/>
    <property type="evidence" value="ECO:0007669"/>
    <property type="project" value="InterPro"/>
</dbReference>
<sequence length="188" mass="20479">MVCPRGIRVVRYELESLGLRVLQVRLGAATVAGPATALDWARIREALAMAGFALLKTPKHVLATQVRHLVDELLRRPFTVAHRDVIAALAQEAGMGVRQLHGLFARLPGPGSLPGYIKHQRLAYAQELLEASPLSIGRIARQLGYSSLAHFSGQFRRFAQCAPSAYRQQQRVAPEAAVLDAEVPNSAS</sequence>
<feature type="domain" description="HTH araC/xylS-type" evidence="4">
    <location>
        <begin position="64"/>
        <end position="169"/>
    </location>
</feature>
<dbReference type="EMBL" id="MDZB01000097">
    <property type="protein sequence ID" value="OGX86443.1"/>
    <property type="molecule type" value="Genomic_DNA"/>
</dbReference>
<dbReference type="SMART" id="SM00342">
    <property type="entry name" value="HTH_ARAC"/>
    <property type="match status" value="1"/>
</dbReference>
<dbReference type="PANTHER" id="PTHR43280">
    <property type="entry name" value="ARAC-FAMILY TRANSCRIPTIONAL REGULATOR"/>
    <property type="match status" value="1"/>
</dbReference>
<evidence type="ECO:0000313" key="5">
    <source>
        <dbReference type="EMBL" id="OGX86443.1"/>
    </source>
</evidence>
<gene>
    <name evidence="5" type="ORF">BEN47_13145</name>
</gene>
<dbReference type="Proteomes" id="UP000176294">
    <property type="component" value="Unassembled WGS sequence"/>
</dbReference>
<dbReference type="AlphaFoldDB" id="A0A1G1T6E3"/>
<dbReference type="PROSITE" id="PS00041">
    <property type="entry name" value="HTH_ARAC_FAMILY_1"/>
    <property type="match status" value="1"/>
</dbReference>
<evidence type="ECO:0000313" key="6">
    <source>
        <dbReference type="Proteomes" id="UP000176294"/>
    </source>
</evidence>
<evidence type="ECO:0000256" key="1">
    <source>
        <dbReference type="ARBA" id="ARBA00023015"/>
    </source>
</evidence>
<keyword evidence="1" id="KW-0805">Transcription regulation</keyword>
<reference evidence="5 6" key="1">
    <citation type="submission" date="2016-08" db="EMBL/GenBank/DDBJ databases">
        <title>Hymenobacter coccineus sp. nov., Hymenobacter lapidarius sp. nov. and Hymenobacter glacialis sp. nov., isolated from Antarctic soil.</title>
        <authorList>
            <person name="Sedlacek I."/>
            <person name="Kralova S."/>
            <person name="Kyrova K."/>
            <person name="Maslanova I."/>
            <person name="Stankova E."/>
            <person name="Vrbovska V."/>
            <person name="Nemec M."/>
            <person name="Bartak M."/>
            <person name="Svec P."/>
            <person name="Busse H.-J."/>
            <person name="Pantucek R."/>
        </authorList>
    </citation>
    <scope>NUCLEOTIDE SEQUENCE [LARGE SCALE GENOMIC DNA]</scope>
    <source>
        <strain evidence="5 6">CCM 8643</strain>
    </source>
</reference>
<comment type="caution">
    <text evidence="5">The sequence shown here is derived from an EMBL/GenBank/DDBJ whole genome shotgun (WGS) entry which is preliminary data.</text>
</comment>
<dbReference type="GO" id="GO:0003700">
    <property type="term" value="F:DNA-binding transcription factor activity"/>
    <property type="evidence" value="ECO:0007669"/>
    <property type="project" value="InterPro"/>
</dbReference>
<dbReference type="InterPro" id="IPR009057">
    <property type="entry name" value="Homeodomain-like_sf"/>
</dbReference>
<keyword evidence="2" id="KW-0238">DNA-binding</keyword>
<organism evidence="5 6">
    <name type="scientific">Hymenobacter lapidarius</name>
    <dbReference type="NCBI Taxonomy" id="1908237"/>
    <lineage>
        <taxon>Bacteria</taxon>
        <taxon>Pseudomonadati</taxon>
        <taxon>Bacteroidota</taxon>
        <taxon>Cytophagia</taxon>
        <taxon>Cytophagales</taxon>
        <taxon>Hymenobacteraceae</taxon>
        <taxon>Hymenobacter</taxon>
    </lineage>
</organism>
<dbReference type="InterPro" id="IPR018060">
    <property type="entry name" value="HTH_AraC"/>
</dbReference>
<accession>A0A1G1T6E3</accession>
<dbReference type="PANTHER" id="PTHR43280:SF2">
    <property type="entry name" value="HTH-TYPE TRANSCRIPTIONAL REGULATOR EXSA"/>
    <property type="match status" value="1"/>
</dbReference>
<dbReference type="InterPro" id="IPR018062">
    <property type="entry name" value="HTH_AraC-typ_CS"/>
</dbReference>
<dbReference type="SUPFAM" id="SSF46689">
    <property type="entry name" value="Homeodomain-like"/>
    <property type="match status" value="1"/>
</dbReference>
<dbReference type="STRING" id="1908237.BEN47_13145"/>